<dbReference type="Proteomes" id="UP000219514">
    <property type="component" value="Unassembled WGS sequence"/>
</dbReference>
<organism evidence="8 9">
    <name type="scientific">Geodermatophilus sabuli</name>
    <dbReference type="NCBI Taxonomy" id="1564158"/>
    <lineage>
        <taxon>Bacteria</taxon>
        <taxon>Bacillati</taxon>
        <taxon>Actinomycetota</taxon>
        <taxon>Actinomycetes</taxon>
        <taxon>Geodermatophilales</taxon>
        <taxon>Geodermatophilaceae</taxon>
        <taxon>Geodermatophilus</taxon>
    </lineage>
</organism>
<comment type="cofactor">
    <cofactor evidence="1">
        <name>FAD</name>
        <dbReference type="ChEBI" id="CHEBI:57692"/>
    </cofactor>
</comment>
<dbReference type="Pfam" id="PF05199">
    <property type="entry name" value="GMC_oxred_C"/>
    <property type="match status" value="1"/>
</dbReference>
<dbReference type="Pfam" id="PF06439">
    <property type="entry name" value="3keto-disac_hyd"/>
    <property type="match status" value="1"/>
</dbReference>
<reference evidence="8 9" key="1">
    <citation type="submission" date="2017-09" db="EMBL/GenBank/DDBJ databases">
        <authorList>
            <person name="Ehlers B."/>
            <person name="Leendertz F.H."/>
        </authorList>
    </citation>
    <scope>NUCLEOTIDE SEQUENCE [LARGE SCALE GENOMIC DNA]</scope>
    <source>
        <strain evidence="8 9">DSM 46844</strain>
    </source>
</reference>
<dbReference type="PANTHER" id="PTHR42784:SF1">
    <property type="entry name" value="PYRANOSE 2-OXIDASE"/>
    <property type="match status" value="1"/>
</dbReference>
<gene>
    <name evidence="8" type="ORF">SAMN06893097_101441</name>
</gene>
<dbReference type="AlphaFoldDB" id="A0A285E8W0"/>
<dbReference type="SUPFAM" id="SSF51905">
    <property type="entry name" value="FAD/NAD(P)-binding domain"/>
    <property type="match status" value="1"/>
</dbReference>
<dbReference type="EMBL" id="OBDO01000001">
    <property type="protein sequence ID" value="SNX94644.1"/>
    <property type="molecule type" value="Genomic_DNA"/>
</dbReference>
<name>A0A285E8W0_9ACTN</name>
<evidence type="ECO:0000256" key="1">
    <source>
        <dbReference type="ARBA" id="ARBA00001974"/>
    </source>
</evidence>
<dbReference type="OrthoDB" id="5821654at2"/>
<dbReference type="InterPro" id="IPR007867">
    <property type="entry name" value="GMC_OxRtase_C"/>
</dbReference>
<dbReference type="InterPro" id="IPR051473">
    <property type="entry name" value="P2Ox-like"/>
</dbReference>
<comment type="similarity">
    <text evidence="2">Belongs to the GMC oxidoreductase family.</text>
</comment>
<evidence type="ECO:0000259" key="6">
    <source>
        <dbReference type="Pfam" id="PF05199"/>
    </source>
</evidence>
<sequence>MAVSNGPIARVSLPPYGMRSAEGDPVVTDVTKFSLDVLGRYVCNDMAEVNGAVAGTDSRPFDVIVVGGGSFASIFAQHLMTADKGRRHRILVLEAGPMVVGEHVQNLPMIGLEVPPAPDPPRRPPAGIATDPEREVWGQAWHSDIAFVGLAYCLGGRSLYWGGWSPELLADELQDWPPQVVTDLTPAGSDYFGAAAEQLGTDATNDFIYGPLQTALRRVLADEAVAGNLGTAVPLNQMPNTRAASALGANPSAQALATLLGLPGPGGRTAAQLLDEAKLEAPLAVQTRARSGFFANNKFSGTPLWVSAARTAWGEWPREDNLRRRLMIVPNCHVTRLVTSGGNVTTVQTNKGDVAVVDGAVVVIAASTIESTRLALNAFQGQAGAQAIGRGLMAHLRSNLTIRIPRTSLPNNPPQSELSEAALFLKGKVNVDNKDRFFHLQITAAGLGPQGNNSEAELWRKVVDIDTLHRFTTASDSHIVITIRGIGEMDPDNPNSSITQHAEPDEYQVPRASVRLQPSARDDKLWKEMDLCSDLVALAFANGNPYEVLVNPRNNTWKTVGAGKPAVDVLPLGPPRRDGLGTTHHEAGPLRLGTNANNSAVDLNGRFHAAANLYALGPAVFPRLGSPNPMLTGTALARRLADHIAAQPAPQPSGQAAGPLPFAAGDGYSVLFDGIDNSQWRLAGDCAFPLVDGALVSEPGNDLGMSWCVTPTPADFSLRLQFRLSRPDDNSGVFLRFPDPNSKGYQNTAYVPVDFGVEVQIDDLARWDGADNHRTGAVYGLNNPNYQQATCNPPGQWNDLQVDVQGQTYTVTLNGVQSTVVNNVDGNRGLPSQPGSPAFIGLQSHSGRVAFRHIRIKAL</sequence>
<keyword evidence="9" id="KW-1185">Reference proteome</keyword>
<evidence type="ECO:0000256" key="3">
    <source>
        <dbReference type="ARBA" id="ARBA00022630"/>
    </source>
</evidence>
<evidence type="ECO:0000313" key="8">
    <source>
        <dbReference type="EMBL" id="SNX94644.1"/>
    </source>
</evidence>
<dbReference type="GO" id="GO:0016787">
    <property type="term" value="F:hydrolase activity"/>
    <property type="evidence" value="ECO:0007669"/>
    <property type="project" value="InterPro"/>
</dbReference>
<keyword evidence="5" id="KW-0560">Oxidoreductase</keyword>
<dbReference type="Gene3D" id="2.60.120.560">
    <property type="entry name" value="Exo-inulinase, domain 1"/>
    <property type="match status" value="1"/>
</dbReference>
<keyword evidence="4" id="KW-0274">FAD</keyword>
<dbReference type="InterPro" id="IPR036188">
    <property type="entry name" value="FAD/NAD-bd_sf"/>
</dbReference>
<evidence type="ECO:0000313" key="9">
    <source>
        <dbReference type="Proteomes" id="UP000219514"/>
    </source>
</evidence>
<protein>
    <submittedName>
        <fullName evidence="8">Choline dehydrogenase</fullName>
    </submittedName>
</protein>
<accession>A0A285E8W0</accession>
<feature type="domain" description="3-keto-alpha-glucoside-1,2-lyase/3-keto-2-hydroxy-glucal hydratase" evidence="7">
    <location>
        <begin position="668"/>
        <end position="857"/>
    </location>
</feature>
<dbReference type="PANTHER" id="PTHR42784">
    <property type="entry name" value="PYRANOSE 2-OXIDASE"/>
    <property type="match status" value="1"/>
</dbReference>
<dbReference type="Gene3D" id="3.50.50.60">
    <property type="entry name" value="FAD/NAD(P)-binding domain"/>
    <property type="match status" value="2"/>
</dbReference>
<evidence type="ECO:0000256" key="2">
    <source>
        <dbReference type="ARBA" id="ARBA00010790"/>
    </source>
</evidence>
<proteinExistence type="inferred from homology"/>
<dbReference type="GO" id="GO:0016614">
    <property type="term" value="F:oxidoreductase activity, acting on CH-OH group of donors"/>
    <property type="evidence" value="ECO:0007669"/>
    <property type="project" value="InterPro"/>
</dbReference>
<dbReference type="InterPro" id="IPR010496">
    <property type="entry name" value="AL/BT2_dom"/>
</dbReference>
<evidence type="ECO:0000256" key="5">
    <source>
        <dbReference type="ARBA" id="ARBA00023002"/>
    </source>
</evidence>
<evidence type="ECO:0000259" key="7">
    <source>
        <dbReference type="Pfam" id="PF06439"/>
    </source>
</evidence>
<evidence type="ECO:0000256" key="4">
    <source>
        <dbReference type="ARBA" id="ARBA00022827"/>
    </source>
</evidence>
<keyword evidence="3" id="KW-0285">Flavoprotein</keyword>
<feature type="domain" description="Glucose-methanol-choline oxidoreductase C-terminal" evidence="6">
    <location>
        <begin position="580"/>
        <end position="637"/>
    </location>
</feature>